<protein>
    <submittedName>
        <fullName evidence="1">Uncharacterized protein</fullName>
    </submittedName>
</protein>
<accession>A0ABN9H1H5</accession>
<evidence type="ECO:0000313" key="1">
    <source>
        <dbReference type="EMBL" id="CAI9615581.1"/>
    </source>
</evidence>
<dbReference type="EMBL" id="CATNWA010019891">
    <property type="protein sequence ID" value="CAI9615581.1"/>
    <property type="molecule type" value="Genomic_DNA"/>
</dbReference>
<evidence type="ECO:0000313" key="2">
    <source>
        <dbReference type="Proteomes" id="UP001162483"/>
    </source>
</evidence>
<comment type="caution">
    <text evidence="1">The sequence shown here is derived from an EMBL/GenBank/DDBJ whole genome shotgun (WGS) entry which is preliminary data.</text>
</comment>
<name>A0ABN9H1H5_9NEOB</name>
<dbReference type="Proteomes" id="UP001162483">
    <property type="component" value="Unassembled WGS sequence"/>
</dbReference>
<reference evidence="1" key="1">
    <citation type="submission" date="2023-05" db="EMBL/GenBank/DDBJ databases">
        <authorList>
            <person name="Stuckert A."/>
        </authorList>
    </citation>
    <scope>NUCLEOTIDE SEQUENCE</scope>
</reference>
<proteinExistence type="predicted"/>
<organism evidence="1 2">
    <name type="scientific">Staurois parvus</name>
    <dbReference type="NCBI Taxonomy" id="386267"/>
    <lineage>
        <taxon>Eukaryota</taxon>
        <taxon>Metazoa</taxon>
        <taxon>Chordata</taxon>
        <taxon>Craniata</taxon>
        <taxon>Vertebrata</taxon>
        <taxon>Euteleostomi</taxon>
        <taxon>Amphibia</taxon>
        <taxon>Batrachia</taxon>
        <taxon>Anura</taxon>
        <taxon>Neobatrachia</taxon>
        <taxon>Ranoidea</taxon>
        <taxon>Ranidae</taxon>
        <taxon>Staurois</taxon>
    </lineage>
</organism>
<feature type="non-terminal residue" evidence="1">
    <location>
        <position position="1"/>
    </location>
</feature>
<gene>
    <name evidence="1" type="ORF">SPARVUS_LOCUS15249892</name>
</gene>
<sequence length="79" mass="9115">GKYIPLQWRSVGRIFLTVVVSGKNIPLHWWSVGIILLTLDNVSGKYAPYIDGQWKEYSLHWGENVPYIGDQGEECSLHW</sequence>
<keyword evidence="2" id="KW-1185">Reference proteome</keyword>